<feature type="domain" description="Peptidase M20 dimerisation" evidence="2">
    <location>
        <begin position="230"/>
        <end position="322"/>
    </location>
</feature>
<dbReference type="NCBIfam" id="TIGR01891">
    <property type="entry name" value="amidohydrolases"/>
    <property type="match status" value="1"/>
</dbReference>
<protein>
    <submittedName>
        <fullName evidence="3">Peptidase M20</fullName>
    </submittedName>
</protein>
<gene>
    <name evidence="3" type="ORF">HLI_03845</name>
</gene>
<dbReference type="AlphaFoldDB" id="A0A410M9K4"/>
<dbReference type="InterPro" id="IPR036264">
    <property type="entry name" value="Bact_exopeptidase_dim_dom"/>
</dbReference>
<dbReference type="GO" id="GO:0071713">
    <property type="term" value="F:para-aminobenzoyl-glutamate hydrolase activity"/>
    <property type="evidence" value="ECO:0007669"/>
    <property type="project" value="TreeGrafter"/>
</dbReference>
<dbReference type="GO" id="GO:0005737">
    <property type="term" value="C:cytoplasm"/>
    <property type="evidence" value="ECO:0007669"/>
    <property type="project" value="TreeGrafter"/>
</dbReference>
<dbReference type="EMBL" id="CP026118">
    <property type="protein sequence ID" value="QAS51411.1"/>
    <property type="molecule type" value="Genomic_DNA"/>
</dbReference>
<comment type="cofactor">
    <cofactor evidence="1">
        <name>Mn(2+)</name>
        <dbReference type="ChEBI" id="CHEBI:29035"/>
    </cofactor>
    <text evidence="1">The Mn(2+) ion enhances activity.</text>
</comment>
<dbReference type="Pfam" id="PF01546">
    <property type="entry name" value="Peptidase_M20"/>
    <property type="match status" value="1"/>
</dbReference>
<dbReference type="InterPro" id="IPR011650">
    <property type="entry name" value="Peptidase_M20_dimer"/>
</dbReference>
<keyword evidence="1" id="KW-0479">Metal-binding</keyword>
<dbReference type="Pfam" id="PF07687">
    <property type="entry name" value="M20_dimer"/>
    <property type="match status" value="1"/>
</dbReference>
<accession>A0A410M9K4</accession>
<dbReference type="InterPro" id="IPR002933">
    <property type="entry name" value="Peptidase_M20"/>
</dbReference>
<reference evidence="3 4" key="1">
    <citation type="submission" date="2018-01" db="EMBL/GenBank/DDBJ databases">
        <title>The whole genome sequencing and assembly of Halobacillus litoralis ERB031 strain.</title>
        <authorList>
            <person name="Lee S.-J."/>
            <person name="Park M.-K."/>
            <person name="Kim J.-Y."/>
            <person name="Lee Y.-J."/>
            <person name="Yi H."/>
            <person name="Bahn Y.-S."/>
            <person name="Kim J.F."/>
            <person name="Lee D.-W."/>
        </authorList>
    </citation>
    <scope>NUCLEOTIDE SEQUENCE [LARGE SCALE GENOMIC DNA]</scope>
    <source>
        <strain evidence="3 4">ERB 031</strain>
    </source>
</reference>
<dbReference type="OrthoDB" id="9776731at2"/>
<dbReference type="InterPro" id="IPR052030">
    <property type="entry name" value="Peptidase_M20/M20A_hydrolases"/>
</dbReference>
<feature type="binding site" evidence="1">
    <location>
        <position position="209"/>
    </location>
    <ligand>
        <name>Mn(2+)</name>
        <dbReference type="ChEBI" id="CHEBI:29035"/>
        <label>2</label>
    </ligand>
</feature>
<feature type="binding site" evidence="1">
    <location>
        <position position="149"/>
    </location>
    <ligand>
        <name>Mn(2+)</name>
        <dbReference type="ChEBI" id="CHEBI:29035"/>
        <label>2</label>
    </ligand>
</feature>
<organism evidence="3 4">
    <name type="scientific">Halobacillus litoralis</name>
    <dbReference type="NCBI Taxonomy" id="45668"/>
    <lineage>
        <taxon>Bacteria</taxon>
        <taxon>Bacillati</taxon>
        <taxon>Bacillota</taxon>
        <taxon>Bacilli</taxon>
        <taxon>Bacillales</taxon>
        <taxon>Bacillaceae</taxon>
        <taxon>Halobacillus</taxon>
    </lineage>
</organism>
<dbReference type="Proteomes" id="UP000287756">
    <property type="component" value="Chromosome"/>
</dbReference>
<dbReference type="Gene3D" id="3.40.630.10">
    <property type="entry name" value="Zn peptidases"/>
    <property type="match status" value="2"/>
</dbReference>
<evidence type="ECO:0000313" key="3">
    <source>
        <dbReference type="EMBL" id="QAS51411.1"/>
    </source>
</evidence>
<dbReference type="KEGG" id="hli:HLI_03845"/>
<keyword evidence="1" id="KW-0464">Manganese</keyword>
<feature type="binding site" evidence="1">
    <location>
        <position position="406"/>
    </location>
    <ligand>
        <name>Mn(2+)</name>
        <dbReference type="ChEBI" id="CHEBI:29035"/>
        <label>2</label>
    </ligand>
</feature>
<feature type="binding site" evidence="1">
    <location>
        <position position="185"/>
    </location>
    <ligand>
        <name>Mn(2+)</name>
        <dbReference type="ChEBI" id="CHEBI:29035"/>
        <label>2</label>
    </ligand>
</feature>
<sequence length="433" mass="47524">MIDAFDSFIQKLEPQLRTWRRELHQQPELGFLEYQTTYKVAKELEELGFTIHVGKEAVQSDSRYGVPLEHEIQEAERQALENGVPEDWIDAMQGSHTGVVAKWDTGREGPHLAFRFDIDALPILESNEPEHKPHTDHFRSTQNGIMHACGHDGHTTIGLGLAHLIAHFQSQLTGTFTLLFQPAEEGGRGAKAMVDKGWLEGVDQFYSGHIGINSLPVGTIAASTEGFLASAKWNVTFSGQSSHAGMKPEDGRNALLAAATTATQLHAIPRHSEGISRVNVGKLVAGNGRNIIADSGYLEIETRGQTKAINEFMQKEAKRIIQSSASMYDVKVDIEFVGETEKMTCDRALIPLIQEQCQQSAWVNHIDPVAYVSGSEDASFMMNAVQANGGKATYMLFGTHLPSNHHSPAFDFEEEVIPVALAAYAHVLRGGSS</sequence>
<proteinExistence type="predicted"/>
<dbReference type="PANTHER" id="PTHR30575:SF3">
    <property type="entry name" value="PEPTIDASE M20 DIMERISATION DOMAIN-CONTAINING PROTEIN"/>
    <property type="match status" value="1"/>
</dbReference>
<evidence type="ECO:0000313" key="4">
    <source>
        <dbReference type="Proteomes" id="UP000287756"/>
    </source>
</evidence>
<feature type="binding site" evidence="1">
    <location>
        <position position="151"/>
    </location>
    <ligand>
        <name>Mn(2+)</name>
        <dbReference type="ChEBI" id="CHEBI:29035"/>
        <label>2</label>
    </ligand>
</feature>
<evidence type="ECO:0000256" key="1">
    <source>
        <dbReference type="PIRSR" id="PIRSR005962-1"/>
    </source>
</evidence>
<dbReference type="InterPro" id="IPR017439">
    <property type="entry name" value="Amidohydrolase"/>
</dbReference>
<dbReference type="RefSeq" id="WP_128523160.1">
    <property type="nucleotide sequence ID" value="NZ_CP026118.1"/>
</dbReference>
<dbReference type="GO" id="GO:0046657">
    <property type="term" value="P:folic acid catabolic process"/>
    <property type="evidence" value="ECO:0007669"/>
    <property type="project" value="TreeGrafter"/>
</dbReference>
<evidence type="ECO:0000259" key="2">
    <source>
        <dbReference type="Pfam" id="PF07687"/>
    </source>
</evidence>
<dbReference type="PANTHER" id="PTHR30575">
    <property type="entry name" value="PEPTIDASE M20"/>
    <property type="match status" value="1"/>
</dbReference>
<dbReference type="GO" id="GO:0046872">
    <property type="term" value="F:metal ion binding"/>
    <property type="evidence" value="ECO:0007669"/>
    <property type="project" value="UniProtKB-KW"/>
</dbReference>
<dbReference type="SUPFAM" id="SSF55031">
    <property type="entry name" value="Bacterial exopeptidase dimerisation domain"/>
    <property type="match status" value="1"/>
</dbReference>
<dbReference type="PIRSF" id="PIRSF005962">
    <property type="entry name" value="Pept_M20D_amidohydro"/>
    <property type="match status" value="1"/>
</dbReference>
<name>A0A410M9K4_9BACI</name>
<dbReference type="SUPFAM" id="SSF53187">
    <property type="entry name" value="Zn-dependent exopeptidases"/>
    <property type="match status" value="1"/>
</dbReference>
<dbReference type="GO" id="GO:0016805">
    <property type="term" value="F:dipeptidase activity"/>
    <property type="evidence" value="ECO:0007669"/>
    <property type="project" value="TreeGrafter"/>
</dbReference>